<feature type="transmembrane region" description="Helical" evidence="7">
    <location>
        <begin position="174"/>
        <end position="199"/>
    </location>
</feature>
<sequence>MSTNSRESAPSDPRGTSTDGTAPVESSDLAKVMGPGLLLLFIVGDILGTGVYALTGTIAGEIGGAAWAPILLAFFVAAVTAFSYLEMVTKYPGASGAALYTHKAFGIGLLTFMVTFAVLASGLTSASTAARTVASNLVAGFGWEDPPMTAVTLMAVGFMVLLMIINLRSVKESLMLNVVLTCIELSGLAIVILIGLWAATQGNADFSRTMIFETQGDKSIFLALTAVTSLAFFSFVGFEDSVNMVEETKDPQKNFPRIMLIGLCITGAVYVLVSILAVAIVPIGVLGESTTPLLEVVNAGAPGIPVGAIYPFLTIFAVANTALINMLMASRLLYGMASQGVLPGFLAKVSSKHSVPWASVVFTTVLAAALILVVGQIMAKETAAALGGTTALLLLGVFAVVNVAVIVLRKDKSREGTGYFRAPAFIPFIGAATTLFLIGPWAQDVIEYQIAAVLLGIGLLLSAVNWAYKRFVKHEPMSFEDTQAIATLGEEPGGHDPLGDYSTHEHHRK</sequence>
<gene>
    <name evidence="8" type="ORF">C884_02026</name>
</gene>
<feature type="transmembrane region" description="Helical" evidence="7">
    <location>
        <begin position="448"/>
        <end position="468"/>
    </location>
</feature>
<comment type="caution">
    <text evidence="8">The sequence shown here is derived from an EMBL/GenBank/DDBJ whole genome shotgun (WGS) entry which is preliminary data.</text>
</comment>
<keyword evidence="4 7" id="KW-1133">Transmembrane helix</keyword>
<feature type="transmembrane region" description="Helical" evidence="7">
    <location>
        <begin position="355"/>
        <end position="379"/>
    </location>
</feature>
<evidence type="ECO:0000256" key="6">
    <source>
        <dbReference type="SAM" id="MobiDB-lite"/>
    </source>
</evidence>
<keyword evidence="9" id="KW-1185">Reference proteome</keyword>
<name>M2WEZ6_9MICC</name>
<feature type="transmembrane region" description="Helical" evidence="7">
    <location>
        <begin position="105"/>
        <end position="127"/>
    </location>
</feature>
<evidence type="ECO:0000256" key="5">
    <source>
        <dbReference type="ARBA" id="ARBA00023136"/>
    </source>
</evidence>
<feature type="transmembrane region" description="Helical" evidence="7">
    <location>
        <begin position="65"/>
        <end position="85"/>
    </location>
</feature>
<evidence type="ECO:0000256" key="2">
    <source>
        <dbReference type="ARBA" id="ARBA00022475"/>
    </source>
</evidence>
<dbReference type="PANTHER" id="PTHR42770">
    <property type="entry name" value="AMINO ACID TRANSPORTER-RELATED"/>
    <property type="match status" value="1"/>
</dbReference>
<proteinExistence type="predicted"/>
<dbReference type="GO" id="GO:0022857">
    <property type="term" value="F:transmembrane transporter activity"/>
    <property type="evidence" value="ECO:0007669"/>
    <property type="project" value="InterPro"/>
</dbReference>
<feature type="transmembrane region" description="Helical" evidence="7">
    <location>
        <begin position="307"/>
        <end position="334"/>
    </location>
</feature>
<protein>
    <submittedName>
        <fullName evidence="8">Amino acid permease-associated region protein</fullName>
    </submittedName>
</protein>
<dbReference type="GO" id="GO:0005886">
    <property type="term" value="C:plasma membrane"/>
    <property type="evidence" value="ECO:0007669"/>
    <property type="project" value="UniProtKB-SubCell"/>
</dbReference>
<dbReference type="Proteomes" id="UP000009877">
    <property type="component" value="Unassembled WGS sequence"/>
</dbReference>
<dbReference type="RefSeq" id="WP_006214027.1">
    <property type="nucleotide sequence ID" value="NZ_ANHZ02000005.1"/>
</dbReference>
<evidence type="ECO:0000256" key="4">
    <source>
        <dbReference type="ARBA" id="ARBA00022989"/>
    </source>
</evidence>
<feature type="transmembrane region" description="Helical" evidence="7">
    <location>
        <begin position="147"/>
        <end position="167"/>
    </location>
</feature>
<dbReference type="Pfam" id="PF13520">
    <property type="entry name" value="AA_permease_2"/>
    <property type="match status" value="1"/>
</dbReference>
<feature type="region of interest" description="Disordered" evidence="6">
    <location>
        <begin position="1"/>
        <end position="25"/>
    </location>
</feature>
<reference evidence="8 9" key="1">
    <citation type="journal article" date="2014" name="Genome Announc.">
        <title>Draft Genome Sequence of Kocuria palustris PEL.</title>
        <authorList>
            <person name="Sharma G."/>
            <person name="Khatri I."/>
            <person name="Subramanian S."/>
        </authorList>
    </citation>
    <scope>NUCLEOTIDE SEQUENCE [LARGE SCALE GENOMIC DNA]</scope>
    <source>
        <strain evidence="8 9">PEL</strain>
    </source>
</reference>
<keyword evidence="5 7" id="KW-0472">Membrane</keyword>
<evidence type="ECO:0000256" key="3">
    <source>
        <dbReference type="ARBA" id="ARBA00022692"/>
    </source>
</evidence>
<comment type="subcellular location">
    <subcellularLocation>
        <location evidence="1">Cell membrane</location>
        <topology evidence="1">Multi-pass membrane protein</topology>
    </subcellularLocation>
</comment>
<dbReference type="STRING" id="71999.KPaMU14_12020"/>
<feature type="compositionally biased region" description="Basic and acidic residues" evidence="6">
    <location>
        <begin position="492"/>
        <end position="509"/>
    </location>
</feature>
<keyword evidence="2" id="KW-1003">Cell membrane</keyword>
<feature type="transmembrane region" description="Helical" evidence="7">
    <location>
        <begin position="385"/>
        <end position="408"/>
    </location>
</feature>
<feature type="compositionally biased region" description="Polar residues" evidence="6">
    <location>
        <begin position="1"/>
        <end position="20"/>
    </location>
</feature>
<feature type="transmembrane region" description="Helical" evidence="7">
    <location>
        <begin position="420"/>
        <end position="442"/>
    </location>
</feature>
<accession>M2WEZ6</accession>
<organism evidence="8 9">
    <name type="scientific">Kocuria palustris PEL</name>
    <dbReference type="NCBI Taxonomy" id="1236550"/>
    <lineage>
        <taxon>Bacteria</taxon>
        <taxon>Bacillati</taxon>
        <taxon>Actinomycetota</taxon>
        <taxon>Actinomycetes</taxon>
        <taxon>Micrococcales</taxon>
        <taxon>Micrococcaceae</taxon>
        <taxon>Kocuria</taxon>
    </lineage>
</organism>
<dbReference type="EMBL" id="ANHZ02000005">
    <property type="protein sequence ID" value="EME37112.1"/>
    <property type="molecule type" value="Genomic_DNA"/>
</dbReference>
<feature type="transmembrane region" description="Helical" evidence="7">
    <location>
        <begin position="258"/>
        <end position="287"/>
    </location>
</feature>
<feature type="transmembrane region" description="Helical" evidence="7">
    <location>
        <begin position="37"/>
        <end position="59"/>
    </location>
</feature>
<dbReference type="AlphaFoldDB" id="M2WEZ6"/>
<dbReference type="InterPro" id="IPR002293">
    <property type="entry name" value="AA/rel_permease1"/>
</dbReference>
<evidence type="ECO:0000256" key="7">
    <source>
        <dbReference type="SAM" id="Phobius"/>
    </source>
</evidence>
<dbReference type="Gene3D" id="1.20.1740.10">
    <property type="entry name" value="Amino acid/polyamine transporter I"/>
    <property type="match status" value="1"/>
</dbReference>
<dbReference type="InterPro" id="IPR050367">
    <property type="entry name" value="APC_superfamily"/>
</dbReference>
<dbReference type="PIRSF" id="PIRSF006060">
    <property type="entry name" value="AA_transporter"/>
    <property type="match status" value="1"/>
</dbReference>
<feature type="region of interest" description="Disordered" evidence="6">
    <location>
        <begin position="490"/>
        <end position="509"/>
    </location>
</feature>
<evidence type="ECO:0000313" key="9">
    <source>
        <dbReference type="Proteomes" id="UP000009877"/>
    </source>
</evidence>
<keyword evidence="3 7" id="KW-0812">Transmembrane</keyword>
<evidence type="ECO:0000313" key="8">
    <source>
        <dbReference type="EMBL" id="EME37112.1"/>
    </source>
</evidence>
<feature type="transmembrane region" description="Helical" evidence="7">
    <location>
        <begin position="219"/>
        <end position="238"/>
    </location>
</feature>
<evidence type="ECO:0000256" key="1">
    <source>
        <dbReference type="ARBA" id="ARBA00004651"/>
    </source>
</evidence>
<dbReference type="PANTHER" id="PTHR42770:SF11">
    <property type="entry name" value="INNER MEMBRANE TRANSPORT PROTEIN YBAT"/>
    <property type="match status" value="1"/>
</dbReference>